<feature type="region of interest" description="Disordered" evidence="4">
    <location>
        <begin position="807"/>
        <end position="936"/>
    </location>
</feature>
<feature type="compositionally biased region" description="Polar residues" evidence="4">
    <location>
        <begin position="85"/>
        <end position="94"/>
    </location>
</feature>
<feature type="region of interest" description="Disordered" evidence="4">
    <location>
        <begin position="461"/>
        <end position="491"/>
    </location>
</feature>
<dbReference type="InterPro" id="IPR038718">
    <property type="entry name" value="SNF2-like_sf"/>
</dbReference>
<dbReference type="GO" id="GO:0016787">
    <property type="term" value="F:hydrolase activity"/>
    <property type="evidence" value="ECO:0007669"/>
    <property type="project" value="UniProtKB-KW"/>
</dbReference>
<feature type="region of interest" description="Disordered" evidence="4">
    <location>
        <begin position="505"/>
        <end position="692"/>
    </location>
</feature>
<proteinExistence type="predicted"/>
<dbReference type="SMART" id="SM00490">
    <property type="entry name" value="HELICc"/>
    <property type="match status" value="1"/>
</dbReference>
<keyword evidence="1" id="KW-0547">Nucleotide-binding</keyword>
<feature type="compositionally biased region" description="Polar residues" evidence="4">
    <location>
        <begin position="603"/>
        <end position="636"/>
    </location>
</feature>
<dbReference type="InterPro" id="IPR014001">
    <property type="entry name" value="Helicase_ATP-bd"/>
</dbReference>
<protein>
    <submittedName>
        <fullName evidence="7">ATP-dependent helicase</fullName>
    </submittedName>
</protein>
<dbReference type="Pfam" id="PF00176">
    <property type="entry name" value="SNF2-rel_dom"/>
    <property type="match status" value="1"/>
</dbReference>
<keyword evidence="7" id="KW-0347">Helicase</keyword>
<evidence type="ECO:0000259" key="6">
    <source>
        <dbReference type="PROSITE" id="PS51194"/>
    </source>
</evidence>
<dbReference type="CDD" id="cd18793">
    <property type="entry name" value="SF2_C_SNF"/>
    <property type="match status" value="1"/>
</dbReference>
<dbReference type="GO" id="GO:0005524">
    <property type="term" value="F:ATP binding"/>
    <property type="evidence" value="ECO:0007669"/>
    <property type="project" value="InterPro"/>
</dbReference>
<accession>A0AAD5RWR9</accession>
<evidence type="ECO:0000313" key="7">
    <source>
        <dbReference type="EMBL" id="KAJ2904787.1"/>
    </source>
</evidence>
<feature type="region of interest" description="Disordered" evidence="4">
    <location>
        <begin position="71"/>
        <end position="107"/>
    </location>
</feature>
<sequence>MDLTPPVLHYHLLVYHKRQFLPMTHLVPFMKVSTPIVHHPFSSTPPRDLVITRGLHSSLLAVVTFAMEPNSPLPLRGRGTAPQGEASSPSTTPIHQRLQPGASRFPRSDALAEDIDEIPSDEIEVPCSPYITQPTQIIAKAGRTAQPTQPAPPNFPVHQRGTQPTQIIARKPPTGTQATQILPRSKNKFTAHPESLRLSPPSDPVGSSFLQDSPIQPFKVPPKVATQPTQILAGKRSLLVHSTAKTTHFRFTRESESEESEGEIEVPASSPFRTKRSPYFSDQISSPPRPSTKVALAMAPAGTSFRPPRPAASRQASRQAIEISDDELAVGSTMKKFDSESSDGESQAQTKSDIRPSSFVRKATGQSIRSMIKVDGDEQDYKASPTSSQGSDSRLGKRKRSDIYLEEIQSFNDIKHGHARMLAKKVYHQADGGFTAAQCLDALLTANHDVKKAVDLLMNEGESSSSDKDSDVEFVGSQPKRQPISISSGTSMDIHEAVKVVSADEDDEVVVPSKPSRLAARRSQLESLRNKRQQRKGGIAKGSTGSRTSSPEEILSSSRVSHNSTPDPSTFPVPKNQAAWRPKNAPVALSQSAKSSSPGQSSIHTSQPALTSSRPTTNITIPQGHSRSGSDHSASTIRRGRKLIRRLQPPTAPTQPKRLIDIESSDSEEPEAEESEPEQVEDLGDQYEEDTDEMRAREDHVLNYINKSTSVDILAFVNKDEADVKYFLEHQPFSSLVAAEKVTIEREVQKGRKRRMALVPIGSEIVQGIWPSITSMRAASALINQGNKRVELIDEFIKDWNRDRSGRYKPACGIDEPDTDDEGATADTHDNPNETSEKSSAKALTNSNTENGVTNGVGDVNGVMPINSTGIRDGKKIPGFYEDDDEDDSGDDVDNDPIDANYEEDNASTGPDDDWDGDSGDGGSPSRKIRGGGRSDMTLFKRGDIDPITGLKDIPFSTPKFLEGNCTLKRHQKFGLNFLALLRSLNIPALLADDMGLGKTCTVISLVACVAENDGIGVKGNARFPNLIVVPPSTLDNWQKEFARFAPNITVAMYRNDSRAQIADQIRYHPDRYQVVLTSYSQIGNKEAIGPLRAINFNMAVFDEGHQHVKNKRTQEWSRLMSLSTRWKLILSGTPVQNDFEELICILSFLDPKIFTERMFKALEPAFKTKESLLHVGKGTLGAGERPELARSMLAPYLLQRRKETVAMNLPLKTHRIIYCGMTESQAAIHNNVVNPPKKGKKSANPYMRLKQAGSHSIIVRHHFNDDVVNKIADRLEEKVDPYKRHLILRELTANNDFYIQRDICHGYKSLVGKFAFAGNRLLDSGKTQTLLRLLRDFREQGHKTLVFTPFKETAGVLHEAVVSTGMNALYMAGDTAVTDRPRLLRWFERGDEHGVQYDAFVLTTGTGGAGINLTAATKVIIYDMADNPQDDVQAENRAHRMGQRRPVEVIRLITKGSVEETIFAASKKKLEMADKVTNWVGLRDLPVVESEDGKLDDLMDVNNREVQKRFAGMCKPVKATVSYSKSMDGGVGAGGGAGVNGDAMEH</sequence>
<evidence type="ECO:0000259" key="5">
    <source>
        <dbReference type="PROSITE" id="PS51192"/>
    </source>
</evidence>
<dbReference type="PROSITE" id="PS51194">
    <property type="entry name" value="HELICASE_CTER"/>
    <property type="match status" value="1"/>
</dbReference>
<dbReference type="SMART" id="SM00487">
    <property type="entry name" value="DEXDc"/>
    <property type="match status" value="1"/>
</dbReference>
<evidence type="ECO:0000256" key="4">
    <source>
        <dbReference type="SAM" id="MobiDB-lite"/>
    </source>
</evidence>
<feature type="compositionally biased region" description="Basic and acidic residues" evidence="4">
    <location>
        <begin position="827"/>
        <end position="840"/>
    </location>
</feature>
<dbReference type="InterPro" id="IPR049730">
    <property type="entry name" value="SNF2/RAD54-like_C"/>
</dbReference>
<keyword evidence="2" id="KW-0378">Hydrolase</keyword>
<feature type="compositionally biased region" description="Low complexity" evidence="4">
    <location>
        <begin position="845"/>
        <end position="863"/>
    </location>
</feature>
<dbReference type="InterPro" id="IPR027417">
    <property type="entry name" value="P-loop_NTPase"/>
</dbReference>
<dbReference type="PROSITE" id="PS51192">
    <property type="entry name" value="HELICASE_ATP_BIND_1"/>
    <property type="match status" value="1"/>
</dbReference>
<feature type="domain" description="Helicase ATP-binding" evidence="5">
    <location>
        <begin position="980"/>
        <end position="1153"/>
    </location>
</feature>
<keyword evidence="8" id="KW-1185">Reference proteome</keyword>
<feature type="compositionally biased region" description="Basic and acidic residues" evidence="4">
    <location>
        <begin position="372"/>
        <end position="381"/>
    </location>
</feature>
<dbReference type="GO" id="GO:0004386">
    <property type="term" value="F:helicase activity"/>
    <property type="evidence" value="ECO:0007669"/>
    <property type="project" value="UniProtKB-KW"/>
</dbReference>
<dbReference type="Gene3D" id="3.40.50.10810">
    <property type="entry name" value="Tandem AAA-ATPase domain"/>
    <property type="match status" value="1"/>
</dbReference>
<dbReference type="Gene3D" id="3.40.50.300">
    <property type="entry name" value="P-loop containing nucleotide triphosphate hydrolases"/>
    <property type="match status" value="1"/>
</dbReference>
<feature type="compositionally biased region" description="Acidic residues" evidence="4">
    <location>
        <begin position="815"/>
        <end position="824"/>
    </location>
</feature>
<name>A0AAD5RWR9_9PEZI</name>
<dbReference type="InterPro" id="IPR001650">
    <property type="entry name" value="Helicase_C-like"/>
</dbReference>
<evidence type="ECO:0000256" key="2">
    <source>
        <dbReference type="ARBA" id="ARBA00022801"/>
    </source>
</evidence>
<feature type="domain" description="Helicase C-terminal" evidence="6">
    <location>
        <begin position="1330"/>
        <end position="1494"/>
    </location>
</feature>
<dbReference type="SUPFAM" id="SSF52540">
    <property type="entry name" value="P-loop containing nucleoside triphosphate hydrolases"/>
    <property type="match status" value="2"/>
</dbReference>
<dbReference type="PANTHER" id="PTHR10799">
    <property type="entry name" value="SNF2/RAD54 HELICASE FAMILY"/>
    <property type="match status" value="1"/>
</dbReference>
<evidence type="ECO:0000256" key="1">
    <source>
        <dbReference type="ARBA" id="ARBA00022741"/>
    </source>
</evidence>
<dbReference type="InterPro" id="IPR000330">
    <property type="entry name" value="SNF2_N"/>
</dbReference>
<dbReference type="CDD" id="cd17919">
    <property type="entry name" value="DEXHc_Snf"/>
    <property type="match status" value="1"/>
</dbReference>
<gene>
    <name evidence="7" type="ORF">MKZ38_007143</name>
</gene>
<dbReference type="Proteomes" id="UP001201980">
    <property type="component" value="Unassembled WGS sequence"/>
</dbReference>
<organism evidence="7 8">
    <name type="scientific">Zalerion maritima</name>
    <dbReference type="NCBI Taxonomy" id="339359"/>
    <lineage>
        <taxon>Eukaryota</taxon>
        <taxon>Fungi</taxon>
        <taxon>Dikarya</taxon>
        <taxon>Ascomycota</taxon>
        <taxon>Pezizomycotina</taxon>
        <taxon>Sordariomycetes</taxon>
        <taxon>Lulworthiomycetidae</taxon>
        <taxon>Lulworthiales</taxon>
        <taxon>Lulworthiaceae</taxon>
        <taxon>Zalerion</taxon>
    </lineage>
</organism>
<dbReference type="EMBL" id="JAKWBI020000044">
    <property type="protein sequence ID" value="KAJ2904787.1"/>
    <property type="molecule type" value="Genomic_DNA"/>
</dbReference>
<evidence type="ECO:0000256" key="3">
    <source>
        <dbReference type="ARBA" id="ARBA00022840"/>
    </source>
</evidence>
<feature type="compositionally biased region" description="Polar residues" evidence="4">
    <location>
        <begin position="543"/>
        <end position="568"/>
    </location>
</feature>
<dbReference type="Pfam" id="PF00271">
    <property type="entry name" value="Helicase_C"/>
    <property type="match status" value="1"/>
</dbReference>
<keyword evidence="3" id="KW-0067">ATP-binding</keyword>
<feature type="compositionally biased region" description="Low complexity" evidence="4">
    <location>
        <begin position="590"/>
        <end position="602"/>
    </location>
</feature>
<comment type="caution">
    <text evidence="7">The sequence shown here is derived from an EMBL/GenBank/DDBJ whole genome shotgun (WGS) entry which is preliminary data.</text>
</comment>
<feature type="compositionally biased region" description="Acidic residues" evidence="4">
    <location>
        <begin position="663"/>
        <end position="692"/>
    </location>
</feature>
<feature type="compositionally biased region" description="Acidic residues" evidence="4">
    <location>
        <begin position="881"/>
        <end position="919"/>
    </location>
</feature>
<feature type="compositionally biased region" description="Low complexity" evidence="4">
    <location>
        <begin position="311"/>
        <end position="320"/>
    </location>
</feature>
<reference evidence="7" key="1">
    <citation type="submission" date="2022-07" db="EMBL/GenBank/DDBJ databases">
        <title>Draft genome sequence of Zalerion maritima ATCC 34329, a (micro)plastics degrading marine fungus.</title>
        <authorList>
            <person name="Paco A."/>
            <person name="Goncalves M.F.M."/>
            <person name="Rocha-Santos T.A.P."/>
            <person name="Alves A."/>
        </authorList>
    </citation>
    <scope>NUCLEOTIDE SEQUENCE</scope>
    <source>
        <strain evidence="7">ATCC 34329</strain>
    </source>
</reference>
<evidence type="ECO:0000313" key="8">
    <source>
        <dbReference type="Proteomes" id="UP001201980"/>
    </source>
</evidence>
<feature type="region of interest" description="Disordered" evidence="4">
    <location>
        <begin position="249"/>
        <end position="398"/>
    </location>
</feature>